<accession>A0A6A5W144</accession>
<keyword evidence="1" id="KW-0812">Transmembrane</keyword>
<protein>
    <submittedName>
        <fullName evidence="2">Uncharacterized protein</fullName>
    </submittedName>
</protein>
<keyword evidence="1" id="KW-1133">Transmembrane helix</keyword>
<gene>
    <name evidence="2" type="ORF">P154DRAFT_366971</name>
</gene>
<keyword evidence="1" id="KW-0472">Membrane</keyword>
<feature type="transmembrane region" description="Helical" evidence="1">
    <location>
        <begin position="60"/>
        <end position="82"/>
    </location>
</feature>
<evidence type="ECO:0000256" key="1">
    <source>
        <dbReference type="SAM" id="Phobius"/>
    </source>
</evidence>
<evidence type="ECO:0000313" key="3">
    <source>
        <dbReference type="Proteomes" id="UP000799779"/>
    </source>
</evidence>
<evidence type="ECO:0000313" key="2">
    <source>
        <dbReference type="EMBL" id="KAF1994718.1"/>
    </source>
</evidence>
<sequence length="113" mass="13272">MLAGVRVCDWTSSLLCRRHSFIHSFLLIFQDVALHVHQRWSWVLRKGVYGGLYCLRCEMVWAAWLFWLAGRSLGLLCLLHGWGWMERGRGKWCRDWKRWRYVGSGIGKMGSVG</sequence>
<dbReference type="EMBL" id="ML977653">
    <property type="protein sequence ID" value="KAF1994718.1"/>
    <property type="molecule type" value="Genomic_DNA"/>
</dbReference>
<organism evidence="2 3">
    <name type="scientific">Amniculicola lignicola CBS 123094</name>
    <dbReference type="NCBI Taxonomy" id="1392246"/>
    <lineage>
        <taxon>Eukaryota</taxon>
        <taxon>Fungi</taxon>
        <taxon>Dikarya</taxon>
        <taxon>Ascomycota</taxon>
        <taxon>Pezizomycotina</taxon>
        <taxon>Dothideomycetes</taxon>
        <taxon>Pleosporomycetidae</taxon>
        <taxon>Pleosporales</taxon>
        <taxon>Amniculicolaceae</taxon>
        <taxon>Amniculicola</taxon>
    </lineage>
</organism>
<reference evidence="2" key="1">
    <citation type="journal article" date="2020" name="Stud. Mycol.">
        <title>101 Dothideomycetes genomes: a test case for predicting lifestyles and emergence of pathogens.</title>
        <authorList>
            <person name="Haridas S."/>
            <person name="Albert R."/>
            <person name="Binder M."/>
            <person name="Bloem J."/>
            <person name="Labutti K."/>
            <person name="Salamov A."/>
            <person name="Andreopoulos B."/>
            <person name="Baker S."/>
            <person name="Barry K."/>
            <person name="Bills G."/>
            <person name="Bluhm B."/>
            <person name="Cannon C."/>
            <person name="Castanera R."/>
            <person name="Culley D."/>
            <person name="Daum C."/>
            <person name="Ezra D."/>
            <person name="Gonzalez J."/>
            <person name="Henrissat B."/>
            <person name="Kuo A."/>
            <person name="Liang C."/>
            <person name="Lipzen A."/>
            <person name="Lutzoni F."/>
            <person name="Magnuson J."/>
            <person name="Mondo S."/>
            <person name="Nolan M."/>
            <person name="Ohm R."/>
            <person name="Pangilinan J."/>
            <person name="Park H.-J."/>
            <person name="Ramirez L."/>
            <person name="Alfaro M."/>
            <person name="Sun H."/>
            <person name="Tritt A."/>
            <person name="Yoshinaga Y."/>
            <person name="Zwiers L.-H."/>
            <person name="Turgeon B."/>
            <person name="Goodwin S."/>
            <person name="Spatafora J."/>
            <person name="Crous P."/>
            <person name="Grigoriev I."/>
        </authorList>
    </citation>
    <scope>NUCLEOTIDE SEQUENCE</scope>
    <source>
        <strain evidence="2">CBS 123094</strain>
    </source>
</reference>
<dbReference type="AlphaFoldDB" id="A0A6A5W144"/>
<name>A0A6A5W144_9PLEO</name>
<proteinExistence type="predicted"/>
<dbReference type="Proteomes" id="UP000799779">
    <property type="component" value="Unassembled WGS sequence"/>
</dbReference>
<keyword evidence="3" id="KW-1185">Reference proteome</keyword>